<evidence type="ECO:0000256" key="7">
    <source>
        <dbReference type="ARBA" id="ARBA00022840"/>
    </source>
</evidence>
<keyword evidence="4" id="KW-0808">Transferase</keyword>
<dbReference type="PANTHER" id="PTHR41523:SF8">
    <property type="entry name" value="ETHYLENE RESPONSE SENSOR PROTEIN"/>
    <property type="match status" value="1"/>
</dbReference>
<dbReference type="Gene3D" id="3.30.565.10">
    <property type="entry name" value="Histidine kinase-like ATPase, C-terminal domain"/>
    <property type="match status" value="1"/>
</dbReference>
<dbReference type="EMBL" id="FNCG01000028">
    <property type="protein sequence ID" value="SDI68890.1"/>
    <property type="molecule type" value="Genomic_DNA"/>
</dbReference>
<dbReference type="InterPro" id="IPR019734">
    <property type="entry name" value="TPR_rpt"/>
</dbReference>
<feature type="chain" id="PRO_5011735818" description="histidine kinase" evidence="9">
    <location>
        <begin position="28"/>
        <end position="766"/>
    </location>
</feature>
<dbReference type="Gene3D" id="1.25.40.10">
    <property type="entry name" value="Tetratricopeptide repeat domain"/>
    <property type="match status" value="2"/>
</dbReference>
<dbReference type="Pfam" id="PF07568">
    <property type="entry name" value="HisKA_2"/>
    <property type="match status" value="1"/>
</dbReference>
<dbReference type="SMART" id="SM00387">
    <property type="entry name" value="HATPase_c"/>
    <property type="match status" value="1"/>
</dbReference>
<keyword evidence="9" id="KW-0732">Signal</keyword>
<keyword evidence="6 11" id="KW-0418">Kinase</keyword>
<dbReference type="PANTHER" id="PTHR41523">
    <property type="entry name" value="TWO-COMPONENT SYSTEM SENSOR PROTEIN"/>
    <property type="match status" value="1"/>
</dbReference>
<keyword evidence="12" id="KW-1185">Reference proteome</keyword>
<dbReference type="Pfam" id="PF02518">
    <property type="entry name" value="HATPase_c"/>
    <property type="match status" value="1"/>
</dbReference>
<reference evidence="12" key="1">
    <citation type="submission" date="2016-10" db="EMBL/GenBank/DDBJ databases">
        <authorList>
            <person name="Varghese N."/>
            <person name="Submissions S."/>
        </authorList>
    </citation>
    <scope>NUCLEOTIDE SEQUENCE [LARGE SCALE GENOMIC DNA]</scope>
    <source>
        <strain evidence="12">Gh-67</strain>
    </source>
</reference>
<dbReference type="InterPro" id="IPR003594">
    <property type="entry name" value="HATPase_dom"/>
</dbReference>
<evidence type="ECO:0000256" key="6">
    <source>
        <dbReference type="ARBA" id="ARBA00022777"/>
    </source>
</evidence>
<comment type="catalytic activity">
    <reaction evidence="1">
        <text>ATP + protein L-histidine = ADP + protein N-phospho-L-histidine.</text>
        <dbReference type="EC" id="2.7.13.3"/>
    </reaction>
</comment>
<keyword evidence="7" id="KW-0067">ATP-binding</keyword>
<dbReference type="SUPFAM" id="SSF48452">
    <property type="entry name" value="TPR-like"/>
    <property type="match status" value="2"/>
</dbReference>
<evidence type="ECO:0000256" key="4">
    <source>
        <dbReference type="ARBA" id="ARBA00022679"/>
    </source>
</evidence>
<evidence type="ECO:0000256" key="2">
    <source>
        <dbReference type="ARBA" id="ARBA00012438"/>
    </source>
</evidence>
<dbReference type="InterPro" id="IPR011495">
    <property type="entry name" value="Sig_transdc_His_kin_sub2_dim/P"/>
</dbReference>
<dbReference type="SUPFAM" id="SSF55874">
    <property type="entry name" value="ATPase domain of HSP90 chaperone/DNA topoisomerase II/histidine kinase"/>
    <property type="match status" value="1"/>
</dbReference>
<evidence type="ECO:0000313" key="11">
    <source>
        <dbReference type="EMBL" id="SDI68890.1"/>
    </source>
</evidence>
<gene>
    <name evidence="11" type="ORF">SAMN05192573_1289</name>
</gene>
<dbReference type="PROSITE" id="PS50109">
    <property type="entry name" value="HIS_KIN"/>
    <property type="match status" value="1"/>
</dbReference>
<dbReference type="Gene3D" id="3.30.450.20">
    <property type="entry name" value="PAS domain"/>
    <property type="match status" value="1"/>
</dbReference>
<feature type="signal peptide" evidence="9">
    <location>
        <begin position="1"/>
        <end position="27"/>
    </location>
</feature>
<protein>
    <recommendedName>
        <fullName evidence="2">histidine kinase</fullName>
        <ecNumber evidence="2">2.7.13.3</ecNumber>
    </recommendedName>
</protein>
<dbReference type="InterPro" id="IPR011990">
    <property type="entry name" value="TPR-like_helical_dom_sf"/>
</dbReference>
<dbReference type="GO" id="GO:0005524">
    <property type="term" value="F:ATP binding"/>
    <property type="evidence" value="ECO:0007669"/>
    <property type="project" value="UniProtKB-KW"/>
</dbReference>
<evidence type="ECO:0000256" key="3">
    <source>
        <dbReference type="ARBA" id="ARBA00022553"/>
    </source>
</evidence>
<evidence type="ECO:0000256" key="8">
    <source>
        <dbReference type="SAM" id="Coils"/>
    </source>
</evidence>
<dbReference type="GO" id="GO:0004673">
    <property type="term" value="F:protein histidine kinase activity"/>
    <property type="evidence" value="ECO:0007669"/>
    <property type="project" value="UniProtKB-EC"/>
</dbReference>
<evidence type="ECO:0000259" key="10">
    <source>
        <dbReference type="PROSITE" id="PS50109"/>
    </source>
</evidence>
<sequence length="766" mass="86433">MVIPFIMKFKFLLLCVAVVCVTGQLCAQSSASLQSQIQKSKADTGKVKLLLALSRVILLKSGAGAKETDSSYRFMKQAEQLSIQLNDVKGQGNAALMAAMISNKKGDHKGGAALAQRGFDFFKSIDDLPGMAEAYVIIGQHYGNEGQDLDKKIAYYQKAIDIFRQAGLKDREATAIVDMADLQSIKGSYDIAVKNLRTALAIYQSIGKKDLDGLYNLLGGCLTFQGDADNALKYQLKAVRLAEGRGDTSLQMCTIYNRFALSYYTLHKFGDAIIYFDKAVKIAQKYNDTASIVVINGNLAMSYYKMEQPEKALARLQLLKNMNLFTTTQERFENYYDFCLVYLKLKQYKMAKVYIDKMEALKKDAGANYTEMLRSYINYYIAIGQYNKAYPYLQENESFYQKTKVLPFLAQNQLNWFKADSGMGRYQSAIKHYQRYKMLTDSVYLVNNAKHTSFLQIEFDTDKKNKDLQLQAKDIQLLKNNEQLQRSRFLAAQADRNLLIGGSVMLLLSLGVGYNRYRLKQRSNVRLQAQQNEINKQNQSLQLLNSKQEKLLNEKEWLLKEVHHRVKNNLQIVMSLLSTQSAYLENNAAIEAITESQNRVQAIALIHHKLYSADNVASIYMPSYVTDLIRNLTDCFDSVTRRIRFEQVVEPIYLDLTQAVPFGLILNEAITNAIKYAFSSEGGQIVVALNRVGEDGVILTIADNGKGLPAGFDLKTVTSLGMEMMKALSKQLGGTFKVQNKAGVTISVEFKIEKVRHHSEVESNFL</sequence>
<dbReference type="Pfam" id="PF14938">
    <property type="entry name" value="SNAP"/>
    <property type="match status" value="1"/>
</dbReference>
<dbReference type="Proteomes" id="UP000199705">
    <property type="component" value="Unassembled WGS sequence"/>
</dbReference>
<evidence type="ECO:0000256" key="9">
    <source>
        <dbReference type="SAM" id="SignalP"/>
    </source>
</evidence>
<name>A0A1G8MNJ6_9SPHI</name>
<dbReference type="SMART" id="SM00028">
    <property type="entry name" value="TPR"/>
    <property type="match status" value="5"/>
</dbReference>
<organism evidence="11 12">
    <name type="scientific">Mucilaginibacter gossypii</name>
    <dbReference type="NCBI Taxonomy" id="551996"/>
    <lineage>
        <taxon>Bacteria</taxon>
        <taxon>Pseudomonadati</taxon>
        <taxon>Bacteroidota</taxon>
        <taxon>Sphingobacteriia</taxon>
        <taxon>Sphingobacteriales</taxon>
        <taxon>Sphingobacteriaceae</taxon>
        <taxon>Mucilaginibacter</taxon>
    </lineage>
</organism>
<evidence type="ECO:0000256" key="5">
    <source>
        <dbReference type="ARBA" id="ARBA00022741"/>
    </source>
</evidence>
<proteinExistence type="predicted"/>
<keyword evidence="3" id="KW-0597">Phosphoprotein</keyword>
<dbReference type="AlphaFoldDB" id="A0A1G8MNJ6"/>
<dbReference type="EC" id="2.7.13.3" evidence="2"/>
<dbReference type="Pfam" id="PF13424">
    <property type="entry name" value="TPR_12"/>
    <property type="match status" value="1"/>
</dbReference>
<evidence type="ECO:0000256" key="1">
    <source>
        <dbReference type="ARBA" id="ARBA00000085"/>
    </source>
</evidence>
<keyword evidence="8" id="KW-0175">Coiled coil</keyword>
<feature type="coiled-coil region" evidence="8">
    <location>
        <begin position="520"/>
        <end position="561"/>
    </location>
</feature>
<keyword evidence="5" id="KW-0547">Nucleotide-binding</keyword>
<dbReference type="InterPro" id="IPR036890">
    <property type="entry name" value="HATPase_C_sf"/>
</dbReference>
<accession>A0A1G8MNJ6</accession>
<dbReference type="InterPro" id="IPR005467">
    <property type="entry name" value="His_kinase_dom"/>
</dbReference>
<feature type="domain" description="Histidine kinase" evidence="10">
    <location>
        <begin position="665"/>
        <end position="754"/>
    </location>
</feature>
<evidence type="ECO:0000313" key="12">
    <source>
        <dbReference type="Proteomes" id="UP000199705"/>
    </source>
</evidence>